<dbReference type="SUPFAM" id="SSF55826">
    <property type="entry name" value="YbaK/ProRS associated domain"/>
    <property type="match status" value="1"/>
</dbReference>
<dbReference type="AlphaFoldDB" id="V4C1P3"/>
<dbReference type="CTD" id="20248795"/>
<sequence>MSAPDCTNGEGQFNCCVHGEYFTRIAKDNRTNYCTQSAIGFHHSFRWKFQEKALVVPATVKMDNNTMHRGNVKEFPNAARPLWSLAVGESLILLNMMNNNVYFNSFPFIASTWLKDIFTIIKDKTKCSISKGHSLPGQAGKFSTFQSYLNTVPRINLVSDEVYSQINPGRIDTTRRENEEIGTKDEIMQMCSGYTEADVLLLETGSDTSLNTGDKDWENPQNIPLAEVNLKDDVSAIKTHSLLHQSTSQQSGLARAPSAATNQNLRCNEYETEAMRQIKDILEGIDREHTSDEDDDDVTFDQINLDEIQTLKIKSNEYIRNDFDLMSSKRLPFFDPINSQLPRYNEDLGACLLAELLNSFGMKYKISKYKDKPNRLNSDEIFCKNLFLKDRKGQYYYIICNEDQNFNLKKAAKFLGAHRNLSFASESDTNNFMHVERGGLTPFALLYDRECKIKVVCTTDLLLEADQLFNFHPFDANLTLCLRFDDLINFLAIFNHSVDFLPI</sequence>
<evidence type="ECO:0000259" key="3">
    <source>
        <dbReference type="Pfam" id="PF04073"/>
    </source>
</evidence>
<dbReference type="GeneID" id="20248795"/>
<dbReference type="PANTHER" id="PTHR31423:SF3">
    <property type="entry name" value="PROLYL-TRNA SYNTHETASE ASSOCIATED DOMAIN-CONTAINING PROTEIN 1-RELATED"/>
    <property type="match status" value="1"/>
</dbReference>
<dbReference type="HOGENOM" id="CLU_542167_0_0_1"/>
<dbReference type="KEGG" id="lgi:LOTGIDRAFT_232049"/>
<gene>
    <name evidence="4" type="ORF">LOTGIDRAFT_232049</name>
</gene>
<dbReference type="PANTHER" id="PTHR31423">
    <property type="entry name" value="YBAK DOMAIN-CONTAINING PROTEIN"/>
    <property type="match status" value="1"/>
</dbReference>
<evidence type="ECO:0000313" key="4">
    <source>
        <dbReference type="EMBL" id="ESO95354.1"/>
    </source>
</evidence>
<name>V4C1P3_LOTGI</name>
<dbReference type="InterPro" id="IPR007214">
    <property type="entry name" value="YbaK/aa-tRNA-synth-assoc-dom"/>
</dbReference>
<reference evidence="4 5" key="1">
    <citation type="journal article" date="2013" name="Nature">
        <title>Insights into bilaterian evolution from three spiralian genomes.</title>
        <authorList>
            <person name="Simakov O."/>
            <person name="Marletaz F."/>
            <person name="Cho S.J."/>
            <person name="Edsinger-Gonzales E."/>
            <person name="Havlak P."/>
            <person name="Hellsten U."/>
            <person name="Kuo D.H."/>
            <person name="Larsson T."/>
            <person name="Lv J."/>
            <person name="Arendt D."/>
            <person name="Savage R."/>
            <person name="Osoegawa K."/>
            <person name="de Jong P."/>
            <person name="Grimwood J."/>
            <person name="Chapman J.A."/>
            <person name="Shapiro H."/>
            <person name="Aerts A."/>
            <person name="Otillar R.P."/>
            <person name="Terry A.Y."/>
            <person name="Boore J.L."/>
            <person name="Grigoriev I.V."/>
            <person name="Lindberg D.R."/>
            <person name="Seaver E.C."/>
            <person name="Weisblat D.A."/>
            <person name="Putnam N.H."/>
            <person name="Rokhsar D.S."/>
        </authorList>
    </citation>
    <scope>NUCLEOTIDE SEQUENCE [LARGE SCALE GENOMIC DNA]</scope>
</reference>
<evidence type="ECO:0000256" key="1">
    <source>
        <dbReference type="ARBA" id="ARBA00010201"/>
    </source>
</evidence>
<dbReference type="GO" id="GO:0002161">
    <property type="term" value="F:aminoacyl-tRNA deacylase activity"/>
    <property type="evidence" value="ECO:0007669"/>
    <property type="project" value="InterPro"/>
</dbReference>
<evidence type="ECO:0000256" key="2">
    <source>
        <dbReference type="ARBA" id="ARBA00031612"/>
    </source>
</evidence>
<organism evidence="4 5">
    <name type="scientific">Lottia gigantea</name>
    <name type="common">Giant owl limpet</name>
    <dbReference type="NCBI Taxonomy" id="225164"/>
    <lineage>
        <taxon>Eukaryota</taxon>
        <taxon>Metazoa</taxon>
        <taxon>Spiralia</taxon>
        <taxon>Lophotrochozoa</taxon>
        <taxon>Mollusca</taxon>
        <taxon>Gastropoda</taxon>
        <taxon>Patellogastropoda</taxon>
        <taxon>Lottioidea</taxon>
        <taxon>Lottiidae</taxon>
        <taxon>Lottia</taxon>
    </lineage>
</organism>
<accession>V4C1P3</accession>
<dbReference type="Proteomes" id="UP000030746">
    <property type="component" value="Unassembled WGS sequence"/>
</dbReference>
<proteinExistence type="inferred from homology"/>
<dbReference type="InterPro" id="IPR036754">
    <property type="entry name" value="YbaK/aa-tRNA-synt-asso_dom_sf"/>
</dbReference>
<feature type="domain" description="YbaK/aminoacyl-tRNA synthetase-associated" evidence="3">
    <location>
        <begin position="381"/>
        <end position="490"/>
    </location>
</feature>
<protein>
    <recommendedName>
        <fullName evidence="2">PrdX deacylase domain-containing protein 1</fullName>
    </recommendedName>
</protein>
<dbReference type="EMBL" id="KB201656">
    <property type="protein sequence ID" value="ESO95354.1"/>
    <property type="molecule type" value="Genomic_DNA"/>
</dbReference>
<comment type="similarity">
    <text evidence="1">Belongs to the PRORSD1 family.</text>
</comment>
<dbReference type="OrthoDB" id="424586at2759"/>
<evidence type="ECO:0000313" key="5">
    <source>
        <dbReference type="Proteomes" id="UP000030746"/>
    </source>
</evidence>
<dbReference type="InterPro" id="IPR040285">
    <property type="entry name" value="ProX/PRXD1"/>
</dbReference>
<dbReference type="Gene3D" id="3.90.960.10">
    <property type="entry name" value="YbaK/aminoacyl-tRNA synthetase-associated domain"/>
    <property type="match status" value="1"/>
</dbReference>
<keyword evidence="5" id="KW-1185">Reference proteome</keyword>
<dbReference type="RefSeq" id="XP_009053864.1">
    <property type="nucleotide sequence ID" value="XM_009055616.1"/>
</dbReference>
<dbReference type="Pfam" id="PF04073">
    <property type="entry name" value="tRNA_edit"/>
    <property type="match status" value="1"/>
</dbReference>